<proteinExistence type="predicted"/>
<name>C0DZQ0_9CORY</name>
<dbReference type="Proteomes" id="UP000006247">
    <property type="component" value="Unassembled WGS sequence"/>
</dbReference>
<reference evidence="1 2" key="1">
    <citation type="submission" date="2009-01" db="EMBL/GenBank/DDBJ databases">
        <authorList>
            <person name="Fulton L."/>
            <person name="Clifton S."/>
            <person name="Chinwalla A.T."/>
            <person name="Mitreva M."/>
            <person name="Sodergren E."/>
            <person name="Weinstock G."/>
            <person name="Clifton S."/>
            <person name="Dooling D.J."/>
            <person name="Fulton B."/>
            <person name="Minx P."/>
            <person name="Pepin K.H."/>
            <person name="Johnson M."/>
            <person name="Bhonagiri V."/>
            <person name="Nash W.E."/>
            <person name="Mardis E.R."/>
            <person name="Wilson R.K."/>
        </authorList>
    </citation>
    <scope>NUCLEOTIDE SEQUENCE [LARGE SCALE GENOMIC DNA]</scope>
    <source>
        <strain evidence="1 2">ATCC 33806</strain>
    </source>
</reference>
<evidence type="ECO:0000313" key="2">
    <source>
        <dbReference type="Proteomes" id="UP000006247"/>
    </source>
</evidence>
<evidence type="ECO:0000313" key="1">
    <source>
        <dbReference type="EMBL" id="EEG28146.1"/>
    </source>
</evidence>
<gene>
    <name evidence="1" type="ORF">CORMATOL_00195</name>
</gene>
<sequence length="41" mass="4472">MALLPPGGSNCAKHGLYSDGVLWRADLTENHAYRFCCLSGF</sequence>
<dbReference type="AlphaFoldDB" id="C0DZQ0"/>
<protein>
    <submittedName>
        <fullName evidence="1">Uncharacterized protein</fullName>
    </submittedName>
</protein>
<accession>C0DZQ0</accession>
<dbReference type="EMBL" id="ACEB01000003">
    <property type="protein sequence ID" value="EEG28146.1"/>
    <property type="molecule type" value="Genomic_DNA"/>
</dbReference>
<comment type="caution">
    <text evidence="1">The sequence shown here is derived from an EMBL/GenBank/DDBJ whole genome shotgun (WGS) entry which is preliminary data.</text>
</comment>
<dbReference type="HOGENOM" id="CLU_3268719_0_0_11"/>
<organism evidence="1 2">
    <name type="scientific">Corynebacterium matruchotii ATCC 33806</name>
    <dbReference type="NCBI Taxonomy" id="566549"/>
    <lineage>
        <taxon>Bacteria</taxon>
        <taxon>Bacillati</taxon>
        <taxon>Actinomycetota</taxon>
        <taxon>Actinomycetes</taxon>
        <taxon>Mycobacteriales</taxon>
        <taxon>Corynebacteriaceae</taxon>
        <taxon>Corynebacterium</taxon>
    </lineage>
</organism>